<comment type="caution">
    <text evidence="5">The sequence shown here is derived from an EMBL/GenBank/DDBJ whole genome shotgun (WGS) entry which is preliminary data.</text>
</comment>
<dbReference type="Pfam" id="PF00392">
    <property type="entry name" value="GntR"/>
    <property type="match status" value="1"/>
</dbReference>
<dbReference type="CDD" id="cd07377">
    <property type="entry name" value="WHTH_GntR"/>
    <property type="match status" value="1"/>
</dbReference>
<dbReference type="PRINTS" id="PR00035">
    <property type="entry name" value="HTHGNTR"/>
</dbReference>
<dbReference type="PANTHER" id="PTHR43537:SF47">
    <property type="entry name" value="REGULATORY PROTEIN GNTR HTH"/>
    <property type="match status" value="1"/>
</dbReference>
<evidence type="ECO:0000256" key="3">
    <source>
        <dbReference type="ARBA" id="ARBA00023163"/>
    </source>
</evidence>
<gene>
    <name evidence="5" type="ORF">BS297_06165</name>
</gene>
<dbReference type="Gene3D" id="1.10.10.10">
    <property type="entry name" value="Winged helix-like DNA-binding domain superfamily/Winged helix DNA-binding domain"/>
    <property type="match status" value="1"/>
</dbReference>
<dbReference type="PANTHER" id="PTHR43537">
    <property type="entry name" value="TRANSCRIPTIONAL REGULATOR, GNTR FAMILY"/>
    <property type="match status" value="1"/>
</dbReference>
<organism evidence="5 6">
    <name type="scientific">Rhodococcus erythropolis</name>
    <name type="common">Arthrobacter picolinophilus</name>
    <dbReference type="NCBI Taxonomy" id="1833"/>
    <lineage>
        <taxon>Bacteria</taxon>
        <taxon>Bacillati</taxon>
        <taxon>Actinomycetota</taxon>
        <taxon>Actinomycetes</taxon>
        <taxon>Mycobacteriales</taxon>
        <taxon>Nocardiaceae</taxon>
        <taxon>Rhodococcus</taxon>
        <taxon>Rhodococcus erythropolis group</taxon>
    </lineage>
</organism>
<evidence type="ECO:0000256" key="1">
    <source>
        <dbReference type="ARBA" id="ARBA00023015"/>
    </source>
</evidence>
<evidence type="ECO:0000313" key="5">
    <source>
        <dbReference type="EMBL" id="KAB2586263.1"/>
    </source>
</evidence>
<protein>
    <recommendedName>
        <fullName evidence="4">HTH gntR-type domain-containing protein</fullName>
    </recommendedName>
</protein>
<evidence type="ECO:0000259" key="4">
    <source>
        <dbReference type="PROSITE" id="PS50949"/>
    </source>
</evidence>
<evidence type="ECO:0000256" key="2">
    <source>
        <dbReference type="ARBA" id="ARBA00023125"/>
    </source>
</evidence>
<dbReference type="InterPro" id="IPR008920">
    <property type="entry name" value="TF_FadR/GntR_C"/>
</dbReference>
<sequence>MPDPRIAPTARNIPLSVQIAEQLRSQITSGNWELGEKIPGEHQLVEMTGASRNTVREAIRGLVHAGLLEARPGDGTYVCASSELEIALQRRAAAENVLEIFEAREALELYAARLAAERALPEDIDRMSRALDRRDAEPDVAKSVEHDLDFHLEMFAASGNQLITDIYRSLDRSDTMSIPQGKSDKETRQLFIGPWADDDPHRHLLAAIRDRDPDGAAAAVVRLMDHSRSIFLQSMPK</sequence>
<feature type="domain" description="HTH gntR-type" evidence="4">
    <location>
        <begin position="13"/>
        <end position="81"/>
    </location>
</feature>
<dbReference type="InterPro" id="IPR036390">
    <property type="entry name" value="WH_DNA-bd_sf"/>
</dbReference>
<dbReference type="Gene3D" id="1.20.120.530">
    <property type="entry name" value="GntR ligand-binding domain-like"/>
    <property type="match status" value="1"/>
</dbReference>
<dbReference type="SMART" id="SM00895">
    <property type="entry name" value="FCD"/>
    <property type="match status" value="1"/>
</dbReference>
<evidence type="ECO:0000313" key="6">
    <source>
        <dbReference type="Proteomes" id="UP000325576"/>
    </source>
</evidence>
<dbReference type="SUPFAM" id="SSF48008">
    <property type="entry name" value="GntR ligand-binding domain-like"/>
    <property type="match status" value="1"/>
</dbReference>
<keyword evidence="2" id="KW-0238">DNA-binding</keyword>
<dbReference type="InterPro" id="IPR036388">
    <property type="entry name" value="WH-like_DNA-bd_sf"/>
</dbReference>
<dbReference type="RefSeq" id="WP_151530979.1">
    <property type="nucleotide sequence ID" value="NZ_JANUEJ010000003.1"/>
</dbReference>
<proteinExistence type="predicted"/>
<accession>A0A5N5E842</accession>
<dbReference type="EMBL" id="MRBO01000225">
    <property type="protein sequence ID" value="KAB2586263.1"/>
    <property type="molecule type" value="Genomic_DNA"/>
</dbReference>
<reference evidence="5 6" key="1">
    <citation type="journal article" date="2017" name="Poromechanics V (2013)">
        <title>Genomic Characterization of the Arsenic-Tolerant Actinobacterium, &lt;i&gt;Rhodococcus erythropolis&lt;/i&gt; S43.</title>
        <authorList>
            <person name="Retamal-Morales G."/>
            <person name="Mehnert M."/>
            <person name="Schwabe R."/>
            <person name="Tischler D."/>
            <person name="Schloemann M."/>
            <person name="Levican G.J."/>
        </authorList>
    </citation>
    <scope>NUCLEOTIDE SEQUENCE [LARGE SCALE GENOMIC DNA]</scope>
    <source>
        <strain evidence="5 6">S43</strain>
    </source>
</reference>
<dbReference type="SMART" id="SM00345">
    <property type="entry name" value="HTH_GNTR"/>
    <property type="match status" value="1"/>
</dbReference>
<dbReference type="GO" id="GO:0003700">
    <property type="term" value="F:DNA-binding transcription factor activity"/>
    <property type="evidence" value="ECO:0007669"/>
    <property type="project" value="InterPro"/>
</dbReference>
<keyword evidence="3" id="KW-0804">Transcription</keyword>
<name>A0A5N5E842_RHOER</name>
<keyword evidence="1" id="KW-0805">Transcription regulation</keyword>
<dbReference type="InterPro" id="IPR000524">
    <property type="entry name" value="Tscrpt_reg_HTH_GntR"/>
</dbReference>
<dbReference type="SUPFAM" id="SSF46785">
    <property type="entry name" value="Winged helix' DNA-binding domain"/>
    <property type="match status" value="1"/>
</dbReference>
<dbReference type="AlphaFoldDB" id="A0A5N5E842"/>
<dbReference type="PROSITE" id="PS50949">
    <property type="entry name" value="HTH_GNTR"/>
    <property type="match status" value="1"/>
</dbReference>
<dbReference type="InterPro" id="IPR011711">
    <property type="entry name" value="GntR_C"/>
</dbReference>
<dbReference type="GO" id="GO:0003677">
    <property type="term" value="F:DNA binding"/>
    <property type="evidence" value="ECO:0007669"/>
    <property type="project" value="UniProtKB-KW"/>
</dbReference>
<dbReference type="Proteomes" id="UP000325576">
    <property type="component" value="Unassembled WGS sequence"/>
</dbReference>
<dbReference type="Pfam" id="PF07729">
    <property type="entry name" value="FCD"/>
    <property type="match status" value="1"/>
</dbReference>